<sequence length="107" mass="12534">MNSTKNELNLATIPSDIIRMITMERPESIYAICLISRSWYCAIREHRRNKPIIPLFVHDWICRDSYRNNLRASGKCDAHFYTPEDPQFQPFHGRRAQLIVKTISAAN</sequence>
<gene>
    <name evidence="1" type="primary">WBGene00281761</name>
</gene>
<reference evidence="1" key="2">
    <citation type="submission" date="2022-06" db="UniProtKB">
        <authorList>
            <consortium name="EnsemblMetazoa"/>
        </authorList>
    </citation>
    <scope>IDENTIFICATION</scope>
    <source>
        <strain evidence="1">PS312</strain>
    </source>
</reference>
<accession>A0A8R1V071</accession>
<keyword evidence="2" id="KW-1185">Reference proteome</keyword>
<dbReference type="EnsemblMetazoa" id="PPA43392.1">
    <property type="protein sequence ID" value="PPA43392.1"/>
    <property type="gene ID" value="WBGene00281761"/>
</dbReference>
<organism evidence="1 2">
    <name type="scientific">Pristionchus pacificus</name>
    <name type="common">Parasitic nematode worm</name>
    <dbReference type="NCBI Taxonomy" id="54126"/>
    <lineage>
        <taxon>Eukaryota</taxon>
        <taxon>Metazoa</taxon>
        <taxon>Ecdysozoa</taxon>
        <taxon>Nematoda</taxon>
        <taxon>Chromadorea</taxon>
        <taxon>Rhabditida</taxon>
        <taxon>Rhabditina</taxon>
        <taxon>Diplogasteromorpha</taxon>
        <taxon>Diplogasteroidea</taxon>
        <taxon>Neodiplogasteridae</taxon>
        <taxon>Pristionchus</taxon>
    </lineage>
</organism>
<reference evidence="2" key="1">
    <citation type="journal article" date="2008" name="Nat. Genet.">
        <title>The Pristionchus pacificus genome provides a unique perspective on nematode lifestyle and parasitism.</title>
        <authorList>
            <person name="Dieterich C."/>
            <person name="Clifton S.W."/>
            <person name="Schuster L.N."/>
            <person name="Chinwalla A."/>
            <person name="Delehaunty K."/>
            <person name="Dinkelacker I."/>
            <person name="Fulton L."/>
            <person name="Fulton R."/>
            <person name="Godfrey J."/>
            <person name="Minx P."/>
            <person name="Mitreva M."/>
            <person name="Roeseler W."/>
            <person name="Tian H."/>
            <person name="Witte H."/>
            <person name="Yang S.P."/>
            <person name="Wilson R.K."/>
            <person name="Sommer R.J."/>
        </authorList>
    </citation>
    <scope>NUCLEOTIDE SEQUENCE [LARGE SCALE GENOMIC DNA]</scope>
    <source>
        <strain evidence="2">PS312</strain>
    </source>
</reference>
<proteinExistence type="predicted"/>
<dbReference type="Proteomes" id="UP000005239">
    <property type="component" value="Unassembled WGS sequence"/>
</dbReference>
<protein>
    <submittedName>
        <fullName evidence="1">Uncharacterized protein</fullName>
    </submittedName>
</protein>
<evidence type="ECO:0000313" key="1">
    <source>
        <dbReference type="EnsemblMetazoa" id="PPA43392.1"/>
    </source>
</evidence>
<evidence type="ECO:0000313" key="2">
    <source>
        <dbReference type="Proteomes" id="UP000005239"/>
    </source>
</evidence>
<dbReference type="AlphaFoldDB" id="A0A2A6BV21"/>
<accession>A0A2A6BV21</accession>
<name>A0A2A6BV21_PRIPA</name>